<keyword evidence="3" id="KW-1185">Reference proteome</keyword>
<dbReference type="PANTHER" id="PTHR12658">
    <property type="entry name" value="BETA-TUBULIN COFACTOR D"/>
    <property type="match status" value="1"/>
</dbReference>
<proteinExistence type="predicted"/>
<dbReference type="EMBL" id="CP059272">
    <property type="protein sequence ID" value="QLQ81711.1"/>
    <property type="molecule type" value="Genomic_DNA"/>
</dbReference>
<dbReference type="GO" id="GO:0048487">
    <property type="term" value="F:beta-tubulin binding"/>
    <property type="evidence" value="ECO:0007669"/>
    <property type="project" value="InterPro"/>
</dbReference>
<dbReference type="GO" id="GO:0007021">
    <property type="term" value="P:tubulin complex assembly"/>
    <property type="evidence" value="ECO:0007669"/>
    <property type="project" value="InterPro"/>
</dbReference>
<gene>
    <name evidence="2" type="ORF">HG537_0F04720</name>
</gene>
<protein>
    <recommendedName>
        <fullName evidence="1">Tubulin-folding cofactor D ARM repeats domain-containing protein</fullName>
    </recommendedName>
</protein>
<dbReference type="Proteomes" id="UP000510647">
    <property type="component" value="Chromosome 6"/>
</dbReference>
<dbReference type="GO" id="GO:0005096">
    <property type="term" value="F:GTPase activator activity"/>
    <property type="evidence" value="ECO:0007669"/>
    <property type="project" value="InterPro"/>
</dbReference>
<dbReference type="InterPro" id="IPR058033">
    <property type="entry name" value="ARM_TBCD_2nd"/>
</dbReference>
<dbReference type="OrthoDB" id="10253476at2759"/>
<dbReference type="PANTHER" id="PTHR12658:SF0">
    <property type="entry name" value="TUBULIN-SPECIFIC CHAPERONE D"/>
    <property type="match status" value="1"/>
</dbReference>
<dbReference type="Pfam" id="PF23579">
    <property type="entry name" value="ARM_TBCD"/>
    <property type="match status" value="1"/>
</dbReference>
<evidence type="ECO:0000259" key="1">
    <source>
        <dbReference type="Pfam" id="PF25767"/>
    </source>
</evidence>
<accession>A0A7H9HWK4</accession>
<dbReference type="SUPFAM" id="SSF48371">
    <property type="entry name" value="ARM repeat"/>
    <property type="match status" value="1"/>
</dbReference>
<dbReference type="GO" id="GO:0007023">
    <property type="term" value="P:post-chaperonin tubulin folding pathway"/>
    <property type="evidence" value="ECO:0007669"/>
    <property type="project" value="InterPro"/>
</dbReference>
<dbReference type="InterPro" id="IPR016024">
    <property type="entry name" value="ARM-type_fold"/>
</dbReference>
<feature type="domain" description="Tubulin-folding cofactor D ARM repeats" evidence="1">
    <location>
        <begin position="233"/>
        <end position="416"/>
    </location>
</feature>
<dbReference type="InterPro" id="IPR033162">
    <property type="entry name" value="TBCD"/>
</dbReference>
<organism evidence="2 3">
    <name type="scientific">Torulaspora globosa</name>
    <dbReference type="NCBI Taxonomy" id="48254"/>
    <lineage>
        <taxon>Eukaryota</taxon>
        <taxon>Fungi</taxon>
        <taxon>Dikarya</taxon>
        <taxon>Ascomycota</taxon>
        <taxon>Saccharomycotina</taxon>
        <taxon>Saccharomycetes</taxon>
        <taxon>Saccharomycetales</taxon>
        <taxon>Saccharomycetaceae</taxon>
        <taxon>Torulaspora</taxon>
    </lineage>
</organism>
<dbReference type="AlphaFoldDB" id="A0A7H9HWK4"/>
<reference evidence="2 3" key="1">
    <citation type="submission" date="2020-06" db="EMBL/GenBank/DDBJ databases">
        <title>The yeast mating-type switching endonuclease HO is a domesticated member of an unorthodox homing genetic element family.</title>
        <authorList>
            <person name="Coughlan A.Y."/>
            <person name="Lombardi L."/>
            <person name="Braun-Galleani S."/>
            <person name="Martos A.R."/>
            <person name="Galeote V."/>
            <person name="Bigey F."/>
            <person name="Dequin S."/>
            <person name="Byrne K.P."/>
            <person name="Wolfe K.H."/>
        </authorList>
    </citation>
    <scope>NUCLEOTIDE SEQUENCE [LARGE SCALE GENOMIC DNA]</scope>
    <source>
        <strain evidence="2 3">CBS2947</strain>
    </source>
</reference>
<evidence type="ECO:0000313" key="3">
    <source>
        <dbReference type="Proteomes" id="UP000510647"/>
    </source>
</evidence>
<dbReference type="Pfam" id="PF25767">
    <property type="entry name" value="ARM_TBCD_2nd"/>
    <property type="match status" value="1"/>
</dbReference>
<evidence type="ECO:0000313" key="2">
    <source>
        <dbReference type="EMBL" id="QLQ81711.1"/>
    </source>
</evidence>
<name>A0A7H9HWK4_9SACH</name>
<sequence length="1037" mass="119545">MYDEPLDVLLREIDDGLDNITATSVESLLKRIDAFQQDPSKLESDGRLSRYVKTVVKDFFVLDQEEQLRRCRVFYNLCKVVKWKKVVIHLPTNVFLLSGLLVDLKEKDSGWLRPYMLLSWVYMLALSPFKFNELYDDIRQVMESYRGLQILETIIAHIHSQLLLKNVELLAEEIQSLDPLTLNYLLKALKPNDPVINESVIIQLNSLKFKEDDLTTLKVLPKLFRINIAHENWEAAEDIISFYFSHLDNRLTDYRFALAHSFYKVLSALIEDTEDTDTALELIETCINRIRVALRETATALVDHDLLHTNLLILAEISNVISVSWPHLLEVIAEEIIPFASKFEQVKMNEIRGSQVKDASNYICWSLARSTRLPGVKLSRDVQKTIFLNLLMCSVFDRDLVIRRSASAALQEVLGRCFASSNILDNETVVKLIELPILNLTESYTKNASKMYQIFTRQQLYEPYAHFLLDWLIEGCLVQTSDLNIVKLMVQAVFLLLKNNPSAVSIIKPKLEKLIASVPSNEPYLASRVLLLLVTLETEKILTTHNMNVIPQMKRYYQHILASIRSEQKIHDSDLEEHFKFMVILRYWNFSLKMKPEPIFDSVEIGVCFHIVRMTPERSSELKVLFSDFMASLSEGSSNFSKSDDETLFWNSFEKLIRFNNSVVCSAMPRLPPHRFQLIFYNMLPVMDCQRKADLLRTLNDNLPQLIDVMEAKILQTVVQLLNDYTLTQQGDVGRLVRIGAAKIIARHKDLFMNHKGFNVATDAIGNLLRLSGEQVTDLRVICFSTLCKIFNYEPEFDEQDLNYQLIQFNHKFFGTECMDFWKGFMITGGAIHFTNSQVVDAIDAFLRYYNQLPNDQERLVLCNSLVRIIPSAKQINEVRNSPSRKLWRMVEPDIIKVTVNYLNFWKRLFESGLVLDREFNFFGFYAKIHNLNLINGSNLLKSLTIQLLPLLISSQIAATGHIDRTFANKIISRLLFLAQRKAPTEKREPSGIQKDSLQALAQIYLESESSERLEVLTKASLTNDLILSLSETQLTL</sequence>
<dbReference type="GO" id="GO:0000226">
    <property type="term" value="P:microtubule cytoskeleton organization"/>
    <property type="evidence" value="ECO:0007669"/>
    <property type="project" value="TreeGrafter"/>
</dbReference>